<comment type="caution">
    <text evidence="2">The sequence shown here is derived from an EMBL/GenBank/DDBJ whole genome shotgun (WGS) entry which is preliminary data.</text>
</comment>
<sequence length="238" mass="26672">MTLLGPASAEKLTSRQRDLEFFSLENRRLHEDLGPEEGNRKVEELFGLTGQGGNGFKVKEDSFRLDTINKFFKMMVVKHCNRSQRGCGCPNISSLEVFKNRNLIKVTETQIRSNALWSYPKEKPAGKGSLETVEQRIQRGGAMVDLVLSNESLVRNVTLKGSLGCSDHKITDFEILEAMRRAHSKLTTLDFKRFWNSLAYLPKKAADIQGTQSPSSGAWSIPTKRESEKMPGGLHGKV</sequence>
<proteinExistence type="predicted"/>
<accession>A0A3M0JJ40</accession>
<protein>
    <submittedName>
        <fullName evidence="2">Uncharacterized protein</fullName>
    </submittedName>
</protein>
<keyword evidence="3" id="KW-1185">Reference proteome</keyword>
<gene>
    <name evidence="2" type="ORF">DUI87_23303</name>
</gene>
<dbReference type="AlphaFoldDB" id="A0A3M0JJ40"/>
<evidence type="ECO:0000313" key="3">
    <source>
        <dbReference type="Proteomes" id="UP000269221"/>
    </source>
</evidence>
<evidence type="ECO:0000313" key="2">
    <source>
        <dbReference type="EMBL" id="RMC00685.1"/>
    </source>
</evidence>
<name>A0A3M0JJ40_HIRRU</name>
<feature type="region of interest" description="Disordered" evidence="1">
    <location>
        <begin position="208"/>
        <end position="238"/>
    </location>
</feature>
<dbReference type="EMBL" id="QRBI01000144">
    <property type="protein sequence ID" value="RMC00685.1"/>
    <property type="molecule type" value="Genomic_DNA"/>
</dbReference>
<reference evidence="2 3" key="1">
    <citation type="submission" date="2018-07" db="EMBL/GenBank/DDBJ databases">
        <title>A high quality draft genome assembly of the barn swallow (H. rustica rustica).</title>
        <authorList>
            <person name="Formenti G."/>
            <person name="Chiara M."/>
            <person name="Poveda L."/>
            <person name="Francoijs K.-J."/>
            <person name="Bonisoli-Alquati A."/>
            <person name="Canova L."/>
            <person name="Gianfranceschi L."/>
            <person name="Horner D.S."/>
            <person name="Saino N."/>
        </authorList>
    </citation>
    <scope>NUCLEOTIDE SEQUENCE [LARGE SCALE GENOMIC DNA]</scope>
    <source>
        <strain evidence="2">Chelidonia</strain>
        <tissue evidence="2">Blood</tissue>
    </source>
</reference>
<feature type="compositionally biased region" description="Polar residues" evidence="1">
    <location>
        <begin position="209"/>
        <end position="218"/>
    </location>
</feature>
<organism evidence="2 3">
    <name type="scientific">Hirundo rustica rustica</name>
    <dbReference type="NCBI Taxonomy" id="333673"/>
    <lineage>
        <taxon>Eukaryota</taxon>
        <taxon>Metazoa</taxon>
        <taxon>Chordata</taxon>
        <taxon>Craniata</taxon>
        <taxon>Vertebrata</taxon>
        <taxon>Euteleostomi</taxon>
        <taxon>Archelosauria</taxon>
        <taxon>Archosauria</taxon>
        <taxon>Dinosauria</taxon>
        <taxon>Saurischia</taxon>
        <taxon>Theropoda</taxon>
        <taxon>Coelurosauria</taxon>
        <taxon>Aves</taxon>
        <taxon>Neognathae</taxon>
        <taxon>Neoaves</taxon>
        <taxon>Telluraves</taxon>
        <taxon>Australaves</taxon>
        <taxon>Passeriformes</taxon>
        <taxon>Sylvioidea</taxon>
        <taxon>Hirundinidae</taxon>
        <taxon>Hirundo</taxon>
    </lineage>
</organism>
<dbReference type="Proteomes" id="UP000269221">
    <property type="component" value="Unassembled WGS sequence"/>
</dbReference>
<evidence type="ECO:0000256" key="1">
    <source>
        <dbReference type="SAM" id="MobiDB-lite"/>
    </source>
</evidence>